<organism evidence="2 3">
    <name type="scientific">Porphyra umbilicalis</name>
    <name type="common">Purple laver</name>
    <name type="synonym">Red alga</name>
    <dbReference type="NCBI Taxonomy" id="2786"/>
    <lineage>
        <taxon>Eukaryota</taxon>
        <taxon>Rhodophyta</taxon>
        <taxon>Bangiophyceae</taxon>
        <taxon>Bangiales</taxon>
        <taxon>Bangiaceae</taxon>
        <taxon>Porphyra</taxon>
    </lineage>
</organism>
<dbReference type="AlphaFoldDB" id="A0A1X6PJB1"/>
<feature type="region of interest" description="Disordered" evidence="1">
    <location>
        <begin position="80"/>
        <end position="211"/>
    </location>
</feature>
<evidence type="ECO:0000313" key="2">
    <source>
        <dbReference type="EMBL" id="OSX80930.1"/>
    </source>
</evidence>
<keyword evidence="3" id="KW-1185">Reference proteome</keyword>
<feature type="region of interest" description="Disordered" evidence="1">
    <location>
        <begin position="34"/>
        <end position="60"/>
    </location>
</feature>
<name>A0A1X6PJB1_PORUM</name>
<dbReference type="EMBL" id="KV918767">
    <property type="protein sequence ID" value="OSX80930.1"/>
    <property type="molecule type" value="Genomic_DNA"/>
</dbReference>
<accession>A0A1X6PJB1</accession>
<gene>
    <name evidence="2" type="ORF">BU14_0031s0099</name>
</gene>
<dbReference type="Proteomes" id="UP000218209">
    <property type="component" value="Unassembled WGS sequence"/>
</dbReference>
<evidence type="ECO:0000313" key="3">
    <source>
        <dbReference type="Proteomes" id="UP000218209"/>
    </source>
</evidence>
<feature type="compositionally biased region" description="Basic residues" evidence="1">
    <location>
        <begin position="110"/>
        <end position="124"/>
    </location>
</feature>
<protein>
    <submittedName>
        <fullName evidence="2">Uncharacterized protein</fullName>
    </submittedName>
</protein>
<reference evidence="2 3" key="1">
    <citation type="submission" date="2017-03" db="EMBL/GenBank/DDBJ databases">
        <title>WGS assembly of Porphyra umbilicalis.</title>
        <authorList>
            <person name="Brawley S.H."/>
            <person name="Blouin N.A."/>
            <person name="Ficko-Blean E."/>
            <person name="Wheeler G.L."/>
            <person name="Lohr M."/>
            <person name="Goodson H.V."/>
            <person name="Jenkins J.W."/>
            <person name="Blaby-Haas C.E."/>
            <person name="Helliwell K.E."/>
            <person name="Chan C."/>
            <person name="Marriage T."/>
            <person name="Bhattacharya D."/>
            <person name="Klein A.S."/>
            <person name="Badis Y."/>
            <person name="Brodie J."/>
            <person name="Cao Y."/>
            <person name="Collen J."/>
            <person name="Dittami S.M."/>
            <person name="Gachon C.M."/>
            <person name="Green B.R."/>
            <person name="Karpowicz S."/>
            <person name="Kim J.W."/>
            <person name="Kudahl U."/>
            <person name="Lin S."/>
            <person name="Michel G."/>
            <person name="Mittag M."/>
            <person name="Olson B.J."/>
            <person name="Pangilinan J."/>
            <person name="Peng Y."/>
            <person name="Qiu H."/>
            <person name="Shu S."/>
            <person name="Singer J.T."/>
            <person name="Smith A.G."/>
            <person name="Sprecher B.N."/>
            <person name="Wagner V."/>
            <person name="Wang W."/>
            <person name="Wang Z.-Y."/>
            <person name="Yan J."/>
            <person name="Yarish C."/>
            <person name="Zoeuner-Riek S."/>
            <person name="Zhuang Y."/>
            <person name="Zou Y."/>
            <person name="Lindquist E.A."/>
            <person name="Grimwood J."/>
            <person name="Barry K."/>
            <person name="Rokhsar D.S."/>
            <person name="Schmutz J."/>
            <person name="Stiller J.W."/>
            <person name="Grossman A.R."/>
            <person name="Prochnik S.E."/>
        </authorList>
    </citation>
    <scope>NUCLEOTIDE SEQUENCE [LARGE SCALE GENOMIC DNA]</scope>
    <source>
        <strain evidence="2">4086291</strain>
    </source>
</reference>
<feature type="compositionally biased region" description="Basic residues" evidence="1">
    <location>
        <begin position="165"/>
        <end position="175"/>
    </location>
</feature>
<feature type="compositionally biased region" description="Basic and acidic residues" evidence="1">
    <location>
        <begin position="198"/>
        <end position="211"/>
    </location>
</feature>
<feature type="compositionally biased region" description="Basic residues" evidence="1">
    <location>
        <begin position="185"/>
        <end position="194"/>
    </location>
</feature>
<proteinExistence type="predicted"/>
<evidence type="ECO:0000256" key="1">
    <source>
        <dbReference type="SAM" id="MobiDB-lite"/>
    </source>
</evidence>
<sequence length="336" mass="35859">MWDAPLAPRCGSTGGVGGGTAALLDVAVCALRSAAPPPSGRPTAWRRAPTRGGTTDIGHAGPLPRRCTALCFTCIAPRRRAATPPSAPRRSRSISPPFRPSLLERDLVRGNRRHRRRGRHRPPHARIGVEGALERGGGQLGPRHPVSNDLEQAVGNRQPGPDHVRPRRVAPHRRFGPGEDGGHGGARRQRRRPQPRLLGDRQARRVGADERLDGAAKDVHRLVDAGGGDGVGGVEARTAEGAREAEEGDRLGHHRAVVERQRRHLPAGRRRLDGGPLGRVKAGVLKRHAAGFEGEPDGLGADGEGEVQQLHGGRRVGGVEEVVLGVARRVVHGYTT</sequence>